<dbReference type="Pfam" id="PF12728">
    <property type="entry name" value="HTH_17"/>
    <property type="match status" value="1"/>
</dbReference>
<dbReference type="RefSeq" id="WP_144589862.1">
    <property type="nucleotide sequence ID" value="NZ_VJWX01000171.1"/>
</dbReference>
<dbReference type="Gene3D" id="1.10.1660.10">
    <property type="match status" value="1"/>
</dbReference>
<dbReference type="OrthoDB" id="5524782at2"/>
<evidence type="ECO:0000313" key="2">
    <source>
        <dbReference type="EMBL" id="TVT48390.1"/>
    </source>
</evidence>
<evidence type="ECO:0000313" key="3">
    <source>
        <dbReference type="Proteomes" id="UP000320011"/>
    </source>
</evidence>
<accession>A0A558CHY9</accession>
<keyword evidence="3" id="KW-1185">Reference proteome</keyword>
<organism evidence="2 3">
    <name type="scientific">Amycolatopsis rhizosphaerae</name>
    <dbReference type="NCBI Taxonomy" id="2053003"/>
    <lineage>
        <taxon>Bacteria</taxon>
        <taxon>Bacillati</taxon>
        <taxon>Actinomycetota</taxon>
        <taxon>Actinomycetes</taxon>
        <taxon>Pseudonocardiales</taxon>
        <taxon>Pseudonocardiaceae</taxon>
        <taxon>Amycolatopsis</taxon>
    </lineage>
</organism>
<dbReference type="InterPro" id="IPR009061">
    <property type="entry name" value="DNA-bd_dom_put_sf"/>
</dbReference>
<protein>
    <submittedName>
        <fullName evidence="2">Helix-turn-helix domain-containing protein</fullName>
    </submittedName>
</protein>
<dbReference type="InterPro" id="IPR041657">
    <property type="entry name" value="HTH_17"/>
</dbReference>
<dbReference type="EMBL" id="VJWX01000171">
    <property type="protein sequence ID" value="TVT48390.1"/>
    <property type="molecule type" value="Genomic_DNA"/>
</dbReference>
<gene>
    <name evidence="2" type="ORF">FNH05_18010</name>
</gene>
<proteinExistence type="predicted"/>
<comment type="caution">
    <text evidence="2">The sequence shown here is derived from an EMBL/GenBank/DDBJ whole genome shotgun (WGS) entry which is preliminary data.</text>
</comment>
<reference evidence="2 3" key="2">
    <citation type="submission" date="2019-08" db="EMBL/GenBank/DDBJ databases">
        <title>Amycolatopsis acidicola sp. nov., isolated from peat swamp forest soil.</title>
        <authorList>
            <person name="Srisuk N."/>
        </authorList>
    </citation>
    <scope>NUCLEOTIDE SEQUENCE [LARGE SCALE GENOMIC DNA]</scope>
    <source>
        <strain evidence="2 3">TBRC 6029</strain>
    </source>
</reference>
<sequence length="65" mass="7462">MDNVSRIGRLWTVEDVSDYLGIPVATLYQWRSKGYGPAGRRMGKYVRYRPEDVRAWVDGLADEVA</sequence>
<dbReference type="AlphaFoldDB" id="A0A558CHY9"/>
<dbReference type="SUPFAM" id="SSF46955">
    <property type="entry name" value="Putative DNA-binding domain"/>
    <property type="match status" value="1"/>
</dbReference>
<feature type="domain" description="Helix-turn-helix" evidence="1">
    <location>
        <begin position="12"/>
        <end position="58"/>
    </location>
</feature>
<dbReference type="Proteomes" id="UP000320011">
    <property type="component" value="Unassembled WGS sequence"/>
</dbReference>
<evidence type="ECO:0000259" key="1">
    <source>
        <dbReference type="Pfam" id="PF12728"/>
    </source>
</evidence>
<name>A0A558CHY9_9PSEU</name>
<reference evidence="2 3" key="1">
    <citation type="submission" date="2019-07" db="EMBL/GenBank/DDBJ databases">
        <authorList>
            <person name="Duangmal K."/>
            <person name="Teo W.F.A."/>
        </authorList>
    </citation>
    <scope>NUCLEOTIDE SEQUENCE [LARGE SCALE GENOMIC DNA]</scope>
    <source>
        <strain evidence="2 3">TBRC 6029</strain>
    </source>
</reference>